<proteinExistence type="inferred from homology"/>
<dbReference type="CTD" id="53"/>
<keyword evidence="6" id="KW-0732">Signal</keyword>
<comment type="subcellular location">
    <subcellularLocation>
        <location evidence="2">Lysosome lumen</location>
    </subcellularLocation>
    <subcellularLocation>
        <location evidence="13">Lysosome membrane</location>
        <topology evidence="13">Single-pass membrane protein</topology>
        <orientation evidence="13">Lumenal side</orientation>
    </subcellularLocation>
</comment>
<accession>A0A6I9YP61</accession>
<evidence type="ECO:0000256" key="4">
    <source>
        <dbReference type="ARBA" id="ARBA00012646"/>
    </source>
</evidence>
<evidence type="ECO:0000256" key="11">
    <source>
        <dbReference type="ARBA" id="ARBA00023180"/>
    </source>
</evidence>
<keyword evidence="10" id="KW-1015">Disulfide bond</keyword>
<dbReference type="SUPFAM" id="SSF53254">
    <property type="entry name" value="Phosphoglycerate mutase-like"/>
    <property type="match status" value="2"/>
</dbReference>
<dbReference type="InterPro" id="IPR029033">
    <property type="entry name" value="His_PPase_superfam"/>
</dbReference>
<keyword evidence="11" id="KW-0325">Glycoprotein</keyword>
<dbReference type="Pfam" id="PF00328">
    <property type="entry name" value="His_Phos_2"/>
    <property type="match status" value="1"/>
</dbReference>
<dbReference type="GO" id="GO:0005765">
    <property type="term" value="C:lysosomal membrane"/>
    <property type="evidence" value="ECO:0007669"/>
    <property type="project" value="UniProtKB-SubCell"/>
</dbReference>
<dbReference type="PANTHER" id="PTHR11567">
    <property type="entry name" value="ACID PHOSPHATASE-RELATED"/>
    <property type="match status" value="1"/>
</dbReference>
<dbReference type="InterPro" id="IPR033379">
    <property type="entry name" value="Acid_Pase_AS"/>
</dbReference>
<evidence type="ECO:0000256" key="10">
    <source>
        <dbReference type="ARBA" id="ARBA00023157"/>
    </source>
</evidence>
<evidence type="ECO:0000313" key="16">
    <source>
        <dbReference type="Proteomes" id="UP000504617"/>
    </source>
</evidence>
<dbReference type="PROSITE" id="PS00778">
    <property type="entry name" value="HIS_ACID_PHOSPHAT_2"/>
    <property type="match status" value="1"/>
</dbReference>
<dbReference type="AlphaFoldDB" id="A0A6I9YP61"/>
<comment type="catalytic activity">
    <reaction evidence="1">
        <text>a phosphate monoester + H2O = an alcohol + phosphate</text>
        <dbReference type="Rhea" id="RHEA:15017"/>
        <dbReference type="ChEBI" id="CHEBI:15377"/>
        <dbReference type="ChEBI" id="CHEBI:30879"/>
        <dbReference type="ChEBI" id="CHEBI:43474"/>
        <dbReference type="ChEBI" id="CHEBI:67140"/>
        <dbReference type="EC" id="3.1.3.2"/>
    </reaction>
</comment>
<evidence type="ECO:0000256" key="6">
    <source>
        <dbReference type="ARBA" id="ARBA00022729"/>
    </source>
</evidence>
<dbReference type="OrthoDB" id="258392at2759"/>
<evidence type="ECO:0000256" key="3">
    <source>
        <dbReference type="ARBA" id="ARBA00005375"/>
    </source>
</evidence>
<keyword evidence="12" id="KW-0458">Lysosome</keyword>
<evidence type="ECO:0000256" key="5">
    <source>
        <dbReference type="ARBA" id="ARBA00022692"/>
    </source>
</evidence>
<evidence type="ECO:0000256" key="12">
    <source>
        <dbReference type="ARBA" id="ARBA00023228"/>
    </source>
</evidence>
<protein>
    <recommendedName>
        <fullName evidence="14">Lysosomal acid phosphatase</fullName>
        <ecNumber evidence="4">3.1.3.2</ecNumber>
    </recommendedName>
</protein>
<keyword evidence="9 15" id="KW-0472">Membrane</keyword>
<name>A0A6I9YP61_9SAUR</name>
<dbReference type="GO" id="GO:0043202">
    <property type="term" value="C:lysosomal lumen"/>
    <property type="evidence" value="ECO:0007669"/>
    <property type="project" value="UniProtKB-SubCell"/>
</dbReference>
<evidence type="ECO:0000256" key="8">
    <source>
        <dbReference type="ARBA" id="ARBA00022989"/>
    </source>
</evidence>
<dbReference type="InterPro" id="IPR050645">
    <property type="entry name" value="Histidine_acid_phosphatase"/>
</dbReference>
<dbReference type="PANTHER" id="PTHR11567:SF180">
    <property type="entry name" value="LYSOSOMAL ACID PHOSPHATASE"/>
    <property type="match status" value="1"/>
</dbReference>
<evidence type="ECO:0000256" key="9">
    <source>
        <dbReference type="ARBA" id="ARBA00023136"/>
    </source>
</evidence>
<dbReference type="KEGG" id="tsr:106552249"/>
<dbReference type="Proteomes" id="UP000504617">
    <property type="component" value="Unplaced"/>
</dbReference>
<organism evidence="16 17">
    <name type="scientific">Thamnophis sirtalis</name>
    <dbReference type="NCBI Taxonomy" id="35019"/>
    <lineage>
        <taxon>Eukaryota</taxon>
        <taxon>Metazoa</taxon>
        <taxon>Chordata</taxon>
        <taxon>Craniata</taxon>
        <taxon>Vertebrata</taxon>
        <taxon>Euteleostomi</taxon>
        <taxon>Lepidosauria</taxon>
        <taxon>Squamata</taxon>
        <taxon>Bifurcata</taxon>
        <taxon>Unidentata</taxon>
        <taxon>Episquamata</taxon>
        <taxon>Toxicofera</taxon>
        <taxon>Serpentes</taxon>
        <taxon>Colubroidea</taxon>
        <taxon>Colubridae</taxon>
        <taxon>Natricinae</taxon>
        <taxon>Thamnophis</taxon>
    </lineage>
</organism>
<dbReference type="PROSITE" id="PS00616">
    <property type="entry name" value="HIS_ACID_PHOSPHAT_1"/>
    <property type="match status" value="1"/>
</dbReference>
<dbReference type="RefSeq" id="XP_013925951.1">
    <property type="nucleotide sequence ID" value="XM_014070476.1"/>
</dbReference>
<evidence type="ECO:0000256" key="1">
    <source>
        <dbReference type="ARBA" id="ARBA00000032"/>
    </source>
</evidence>
<evidence type="ECO:0000256" key="7">
    <source>
        <dbReference type="ARBA" id="ARBA00022801"/>
    </source>
</evidence>
<keyword evidence="7" id="KW-0378">Hydrolase</keyword>
<evidence type="ECO:0000313" key="17">
    <source>
        <dbReference type="RefSeq" id="XP_013925951.1"/>
    </source>
</evidence>
<dbReference type="GeneID" id="106552249"/>
<dbReference type="GO" id="GO:0007040">
    <property type="term" value="P:lysosome organization"/>
    <property type="evidence" value="ECO:0007669"/>
    <property type="project" value="TreeGrafter"/>
</dbReference>
<sequence>MGGRESRCNWRGLPFTFTLGFLFALAPPIAQSRTLRFVTLLYRHGDRSPVKTYPRDPYQESAWPQGFGQLSQIMIKTFFLTIGVLLSQIRKNLTLATKDSAPHHVKMLMYSAHDTTLAALQTALNVYNGKQPPYASCHIFELYQEDDGNFTVEMFFRNESHKEPYVLLLPDCKQRCPLQQFLQLTEPVISQDWKQECQIISTWNNTELIVTLAVSGSLLFLLIVLLMTVLIRVKSQPLGYSHISNEGEEQP</sequence>
<evidence type="ECO:0000256" key="13">
    <source>
        <dbReference type="ARBA" id="ARBA00037852"/>
    </source>
</evidence>
<feature type="transmembrane region" description="Helical" evidence="15">
    <location>
        <begin position="208"/>
        <end position="231"/>
    </location>
</feature>
<dbReference type="Gene3D" id="3.40.50.1240">
    <property type="entry name" value="Phosphoglycerate mutase-like"/>
    <property type="match status" value="2"/>
</dbReference>
<comment type="similarity">
    <text evidence="3">Belongs to the histidine acid phosphatase family.</text>
</comment>
<evidence type="ECO:0000256" key="2">
    <source>
        <dbReference type="ARBA" id="ARBA00004227"/>
    </source>
</evidence>
<dbReference type="InterPro" id="IPR000560">
    <property type="entry name" value="His_Pase_clade-2"/>
</dbReference>
<gene>
    <name evidence="17" type="primary">ACP2</name>
</gene>
<dbReference type="EC" id="3.1.3.2" evidence="4"/>
<dbReference type="GO" id="GO:0003993">
    <property type="term" value="F:acid phosphatase activity"/>
    <property type="evidence" value="ECO:0007669"/>
    <property type="project" value="UniProtKB-EC"/>
</dbReference>
<keyword evidence="16" id="KW-1185">Reference proteome</keyword>
<evidence type="ECO:0000256" key="15">
    <source>
        <dbReference type="SAM" id="Phobius"/>
    </source>
</evidence>
<keyword evidence="5 15" id="KW-0812">Transmembrane</keyword>
<reference evidence="17" key="1">
    <citation type="submission" date="2025-08" db="UniProtKB">
        <authorList>
            <consortium name="RefSeq"/>
        </authorList>
    </citation>
    <scope>IDENTIFICATION</scope>
    <source>
        <tissue evidence="17">Skeletal muscle</tissue>
    </source>
</reference>
<evidence type="ECO:0000256" key="14">
    <source>
        <dbReference type="ARBA" id="ARBA00039422"/>
    </source>
</evidence>
<keyword evidence="8 15" id="KW-1133">Transmembrane helix</keyword>